<dbReference type="OrthoDB" id="6428749at2759"/>
<feature type="binding site" evidence="4">
    <location>
        <position position="197"/>
    </location>
    <ligand>
        <name>substrate</name>
    </ligand>
</feature>
<evidence type="ECO:0000313" key="7">
    <source>
        <dbReference type="EMBL" id="ETN46509.1"/>
    </source>
</evidence>
<evidence type="ECO:0000256" key="5">
    <source>
        <dbReference type="SAM" id="MobiDB-lite"/>
    </source>
</evidence>
<dbReference type="SUPFAM" id="SSF75304">
    <property type="entry name" value="Amidase signature (AS) enzymes"/>
    <property type="match status" value="1"/>
</dbReference>
<dbReference type="InParanoid" id="W2SF42"/>
<evidence type="ECO:0000256" key="3">
    <source>
        <dbReference type="PIRSR" id="PIRSR001221-1"/>
    </source>
</evidence>
<dbReference type="PANTHER" id="PTHR46072:SF4">
    <property type="entry name" value="AMIDASE C550.07-RELATED"/>
    <property type="match status" value="1"/>
</dbReference>
<accession>W2SF42</accession>
<evidence type="ECO:0000256" key="4">
    <source>
        <dbReference type="PIRSR" id="PIRSR001221-2"/>
    </source>
</evidence>
<feature type="binding site" evidence="4">
    <location>
        <position position="222"/>
    </location>
    <ligand>
        <name>substrate</name>
    </ligand>
</feature>
<sequence length="568" mass="62581">MVQRPFPQVERKPLPKGSDEYERKRSEIVQQLQDSIPPSLYLDQKIVEKPPLDVTEIPRTCGILTPEEITITEGYDANGLAHAIAERKYTAVAVATAFCKRAAIAHQLTCCLTDFFMEEAIESARKLDDYLATNGKTIGPLHGLPISVKEHMPIAGRKSSWGFMFTQAHTDTDALMVEVLRNAGAVFYCKTNQPQLIMHLESCSHVGRSLNPYNLNLTPGGSSGGEGALNALRGSVLGLGSDIGGSIRCPAGFCNIHGFKPTSYLLSNHGFLPGGFAAELNILATGGPMCRSLRDIELFMQILRGSEQHLRDPSIVPLPWSGLTTALPSRPIKLGIMTTDGHITPQPPVLRALEWARARLAACPLAQNFDLKPFMPYKSGDAHRLIHQMYWPDGPGHARDPMSIHGEPELPLTTWGLRNVTKALDGTEINAQRWTRNEFRRVFVEDWNAQDVDFVICPVFVGPACEHDTAKYWNYTTLWNFVDYPAVVMPTPVKAKGKGEEGYVEGWKPLSEDDGEVRKMWDEGDFVGAPVALQIVARKYGDNELIAAVGKLEEALGFGVDGTLPVLE</sequence>
<dbReference type="eggNOG" id="KOG1212">
    <property type="taxonomic scope" value="Eukaryota"/>
</dbReference>
<feature type="domain" description="Amidase" evidence="6">
    <location>
        <begin position="94"/>
        <end position="545"/>
    </location>
</feature>
<dbReference type="AlphaFoldDB" id="W2SF42"/>
<dbReference type="VEuPathDB" id="FungiDB:HMPREF1541_00694"/>
<feature type="region of interest" description="Disordered" evidence="5">
    <location>
        <begin position="1"/>
        <end position="23"/>
    </location>
</feature>
<dbReference type="InterPro" id="IPR023631">
    <property type="entry name" value="Amidase_dom"/>
</dbReference>
<reference evidence="7 8" key="1">
    <citation type="submission" date="2013-03" db="EMBL/GenBank/DDBJ databases">
        <title>The Genome Sequence of Phialophora europaea CBS 101466.</title>
        <authorList>
            <consortium name="The Broad Institute Genomics Platform"/>
            <person name="Cuomo C."/>
            <person name="de Hoog S."/>
            <person name="Gorbushina A."/>
            <person name="Walker B."/>
            <person name="Young S.K."/>
            <person name="Zeng Q."/>
            <person name="Gargeya S."/>
            <person name="Fitzgerald M."/>
            <person name="Haas B."/>
            <person name="Abouelleil A."/>
            <person name="Allen A.W."/>
            <person name="Alvarado L."/>
            <person name="Arachchi H.M."/>
            <person name="Berlin A.M."/>
            <person name="Chapman S.B."/>
            <person name="Gainer-Dewar J."/>
            <person name="Goldberg J."/>
            <person name="Griggs A."/>
            <person name="Gujja S."/>
            <person name="Hansen M."/>
            <person name="Howarth C."/>
            <person name="Imamovic A."/>
            <person name="Ireland A."/>
            <person name="Larimer J."/>
            <person name="McCowan C."/>
            <person name="Murphy C."/>
            <person name="Pearson M."/>
            <person name="Poon T.W."/>
            <person name="Priest M."/>
            <person name="Roberts A."/>
            <person name="Saif S."/>
            <person name="Shea T."/>
            <person name="Sisk P."/>
            <person name="Sykes S."/>
            <person name="Wortman J."/>
            <person name="Nusbaum C."/>
            <person name="Birren B."/>
        </authorList>
    </citation>
    <scope>NUCLEOTIDE SEQUENCE [LARGE SCALE GENOMIC DNA]</scope>
    <source>
        <strain evidence="7 8">CBS 101466</strain>
    </source>
</reference>
<dbReference type="Pfam" id="PF01425">
    <property type="entry name" value="Amidase"/>
    <property type="match status" value="1"/>
</dbReference>
<dbReference type="GeneID" id="19968033"/>
<feature type="active site" description="Acyl-ester intermediate" evidence="3">
    <location>
        <position position="246"/>
    </location>
</feature>
<proteinExistence type="inferred from homology"/>
<dbReference type="STRING" id="1220924.W2SF42"/>
<feature type="binding site" evidence="4">
    <location>
        <begin position="243"/>
        <end position="246"/>
    </location>
    <ligand>
        <name>substrate</name>
    </ligand>
</feature>
<keyword evidence="8" id="KW-1185">Reference proteome</keyword>
<protein>
    <recommendedName>
        <fullName evidence="6">Amidase domain-containing protein</fullName>
    </recommendedName>
</protein>
<dbReference type="InterPro" id="IPR036928">
    <property type="entry name" value="AS_sf"/>
</dbReference>
<dbReference type="Gene3D" id="3.90.1300.10">
    <property type="entry name" value="Amidase signature (AS) domain"/>
    <property type="match status" value="1"/>
</dbReference>
<organism evidence="7 8">
    <name type="scientific">Cyphellophora europaea (strain CBS 101466)</name>
    <name type="common">Phialophora europaea</name>
    <dbReference type="NCBI Taxonomy" id="1220924"/>
    <lineage>
        <taxon>Eukaryota</taxon>
        <taxon>Fungi</taxon>
        <taxon>Dikarya</taxon>
        <taxon>Ascomycota</taxon>
        <taxon>Pezizomycotina</taxon>
        <taxon>Eurotiomycetes</taxon>
        <taxon>Chaetothyriomycetidae</taxon>
        <taxon>Chaetothyriales</taxon>
        <taxon>Cyphellophoraceae</taxon>
        <taxon>Cyphellophora</taxon>
    </lineage>
</organism>
<feature type="active site" description="Charge relay system" evidence="3">
    <location>
        <position position="222"/>
    </location>
</feature>
<evidence type="ECO:0000256" key="1">
    <source>
        <dbReference type="ARBA" id="ARBA00009199"/>
    </source>
</evidence>
<evidence type="ECO:0000259" key="6">
    <source>
        <dbReference type="Pfam" id="PF01425"/>
    </source>
</evidence>
<feature type="compositionally biased region" description="Basic and acidic residues" evidence="5">
    <location>
        <begin position="9"/>
        <end position="23"/>
    </location>
</feature>
<dbReference type="PANTHER" id="PTHR46072">
    <property type="entry name" value="AMIDASE-RELATED-RELATED"/>
    <property type="match status" value="1"/>
</dbReference>
<dbReference type="GO" id="GO:0016787">
    <property type="term" value="F:hydrolase activity"/>
    <property type="evidence" value="ECO:0007669"/>
    <property type="project" value="UniProtKB-KW"/>
</dbReference>
<keyword evidence="2" id="KW-0378">Hydrolase</keyword>
<comment type="similarity">
    <text evidence="1">Belongs to the amidase family.</text>
</comment>
<dbReference type="Proteomes" id="UP000030752">
    <property type="component" value="Unassembled WGS sequence"/>
</dbReference>
<dbReference type="HOGENOM" id="CLU_009600_9_2_1"/>
<dbReference type="RefSeq" id="XP_008711221.1">
    <property type="nucleotide sequence ID" value="XM_008712999.1"/>
</dbReference>
<dbReference type="EMBL" id="KB822711">
    <property type="protein sequence ID" value="ETN46509.1"/>
    <property type="molecule type" value="Genomic_DNA"/>
</dbReference>
<feature type="active site" description="Charge relay system" evidence="3">
    <location>
        <position position="149"/>
    </location>
</feature>
<evidence type="ECO:0000256" key="2">
    <source>
        <dbReference type="ARBA" id="ARBA00022801"/>
    </source>
</evidence>
<name>W2SF42_CYPE1</name>
<dbReference type="PIRSF" id="PIRSF001221">
    <property type="entry name" value="Amidase_fungi"/>
    <property type="match status" value="1"/>
</dbReference>
<evidence type="ECO:0000313" key="8">
    <source>
        <dbReference type="Proteomes" id="UP000030752"/>
    </source>
</evidence>
<gene>
    <name evidence="7" type="ORF">HMPREF1541_00694</name>
</gene>